<evidence type="ECO:0000313" key="4">
    <source>
        <dbReference type="Proteomes" id="UP000824110"/>
    </source>
</evidence>
<comment type="function">
    <text evidence="1">Acetylates the N-terminal alanine of ribosomal protein bS18.</text>
</comment>
<comment type="caution">
    <text evidence="3">The sequence shown here is derived from an EMBL/GenBank/DDBJ whole genome shotgun (WGS) entry which is preliminary data.</text>
</comment>
<evidence type="ECO:0000259" key="2">
    <source>
        <dbReference type="PROSITE" id="PS51186"/>
    </source>
</evidence>
<evidence type="ECO:0000313" key="3">
    <source>
        <dbReference type="EMBL" id="HIU61520.1"/>
    </source>
</evidence>
<dbReference type="InterPro" id="IPR016181">
    <property type="entry name" value="Acyl_CoA_acyltransferase"/>
</dbReference>
<dbReference type="InterPro" id="IPR000182">
    <property type="entry name" value="GNAT_dom"/>
</dbReference>
<dbReference type="GO" id="GO:0005840">
    <property type="term" value="C:ribosome"/>
    <property type="evidence" value="ECO:0007669"/>
    <property type="project" value="UniProtKB-KW"/>
</dbReference>
<sequence>MTIRPWKFEDILAISEMEKECFPQEPWTYSMLAESFGNENFTGILCEDEGEIRGYGGITVGYDTADIDNIAVAENFRCGGIGGAILEALVAVAREKGMSRVFLEVRVSNAEAMKLYLNHFFKGVYARTRYYTNGEDCLVMAREL</sequence>
<protein>
    <recommendedName>
        <fullName evidence="1">[Ribosomal protein bS18]-alanine N-acetyltransferase</fullName>
        <ecNumber evidence="1">2.3.1.266</ecNumber>
    </recommendedName>
</protein>
<reference evidence="3" key="1">
    <citation type="submission" date="2020-10" db="EMBL/GenBank/DDBJ databases">
        <authorList>
            <person name="Gilroy R."/>
        </authorList>
    </citation>
    <scope>NUCLEOTIDE SEQUENCE</scope>
    <source>
        <strain evidence="3">CHK195-12923</strain>
    </source>
</reference>
<dbReference type="PROSITE" id="PS51186">
    <property type="entry name" value="GNAT"/>
    <property type="match status" value="1"/>
</dbReference>
<name>A0A9D1SIT1_9FIRM</name>
<feature type="domain" description="N-acetyltransferase" evidence="2">
    <location>
        <begin position="1"/>
        <end position="144"/>
    </location>
</feature>
<dbReference type="SUPFAM" id="SSF55729">
    <property type="entry name" value="Acyl-CoA N-acyltransferases (Nat)"/>
    <property type="match status" value="1"/>
</dbReference>
<accession>A0A9D1SIT1</accession>
<gene>
    <name evidence="3" type="primary">rimI</name>
    <name evidence="3" type="ORF">IAB69_02605</name>
</gene>
<comment type="similarity">
    <text evidence="1">Belongs to the acetyltransferase family. RimI subfamily.</text>
</comment>
<dbReference type="Pfam" id="PF00583">
    <property type="entry name" value="Acetyltransf_1"/>
    <property type="match status" value="1"/>
</dbReference>
<organism evidence="3 4">
    <name type="scientific">Candidatus Coproplasma excrementigallinarum</name>
    <dbReference type="NCBI Taxonomy" id="2840747"/>
    <lineage>
        <taxon>Bacteria</taxon>
        <taxon>Bacillati</taxon>
        <taxon>Bacillota</taxon>
        <taxon>Clostridia</taxon>
        <taxon>Eubacteriales</taxon>
        <taxon>Candidatus Coproplasma</taxon>
    </lineage>
</organism>
<dbReference type="GO" id="GO:0005737">
    <property type="term" value="C:cytoplasm"/>
    <property type="evidence" value="ECO:0007669"/>
    <property type="project" value="UniProtKB-SubCell"/>
</dbReference>
<dbReference type="GO" id="GO:0008999">
    <property type="term" value="F:protein-N-terminal-alanine acetyltransferase activity"/>
    <property type="evidence" value="ECO:0007669"/>
    <property type="project" value="UniProtKB-EC"/>
</dbReference>
<proteinExistence type="inferred from homology"/>
<dbReference type="Gene3D" id="3.40.630.30">
    <property type="match status" value="1"/>
</dbReference>
<dbReference type="PANTHER" id="PTHR47542:SF2">
    <property type="entry name" value="ACYL-COA N-ACYLTRANSFERASES (NAT) SUPERFAMILY PROTEIN"/>
    <property type="match status" value="1"/>
</dbReference>
<evidence type="ECO:0000256" key="1">
    <source>
        <dbReference type="RuleBase" id="RU363094"/>
    </source>
</evidence>
<dbReference type="EC" id="2.3.1.266" evidence="1"/>
<dbReference type="NCBIfam" id="TIGR01575">
    <property type="entry name" value="rimI"/>
    <property type="match status" value="1"/>
</dbReference>
<dbReference type="EMBL" id="DVNE01000024">
    <property type="protein sequence ID" value="HIU61520.1"/>
    <property type="molecule type" value="Genomic_DNA"/>
</dbReference>
<comment type="catalytic activity">
    <reaction evidence="1">
        <text>N-terminal L-alanyl-[ribosomal protein bS18] + acetyl-CoA = N-terminal N(alpha)-acetyl-L-alanyl-[ribosomal protein bS18] + CoA + H(+)</text>
        <dbReference type="Rhea" id="RHEA:43756"/>
        <dbReference type="Rhea" id="RHEA-COMP:10676"/>
        <dbReference type="Rhea" id="RHEA-COMP:10677"/>
        <dbReference type="ChEBI" id="CHEBI:15378"/>
        <dbReference type="ChEBI" id="CHEBI:57287"/>
        <dbReference type="ChEBI" id="CHEBI:57288"/>
        <dbReference type="ChEBI" id="CHEBI:64718"/>
        <dbReference type="ChEBI" id="CHEBI:83683"/>
        <dbReference type="EC" id="2.3.1.266"/>
    </reaction>
</comment>
<keyword evidence="3" id="KW-0687">Ribonucleoprotein</keyword>
<dbReference type="AlphaFoldDB" id="A0A9D1SIT1"/>
<keyword evidence="1" id="KW-0963">Cytoplasm</keyword>
<dbReference type="CDD" id="cd04301">
    <property type="entry name" value="NAT_SF"/>
    <property type="match status" value="1"/>
</dbReference>
<dbReference type="PANTHER" id="PTHR47542">
    <property type="entry name" value="ACYL-COA N-ACYLTRANSFERASES (NAT) SUPERFAMILY PROTEIN"/>
    <property type="match status" value="1"/>
</dbReference>
<comment type="subcellular location">
    <subcellularLocation>
        <location evidence="1">Cytoplasm</location>
    </subcellularLocation>
</comment>
<dbReference type="Proteomes" id="UP000824110">
    <property type="component" value="Unassembled WGS sequence"/>
</dbReference>
<dbReference type="InterPro" id="IPR006464">
    <property type="entry name" value="AcTrfase_RimI/Ard1"/>
</dbReference>
<keyword evidence="3" id="KW-0689">Ribosomal protein</keyword>
<reference evidence="3" key="2">
    <citation type="journal article" date="2021" name="PeerJ">
        <title>Extensive microbial diversity within the chicken gut microbiome revealed by metagenomics and culture.</title>
        <authorList>
            <person name="Gilroy R."/>
            <person name="Ravi A."/>
            <person name="Getino M."/>
            <person name="Pursley I."/>
            <person name="Horton D.L."/>
            <person name="Alikhan N.F."/>
            <person name="Baker D."/>
            <person name="Gharbi K."/>
            <person name="Hall N."/>
            <person name="Watson M."/>
            <person name="Adriaenssens E.M."/>
            <person name="Foster-Nyarko E."/>
            <person name="Jarju S."/>
            <person name="Secka A."/>
            <person name="Antonio M."/>
            <person name="Oren A."/>
            <person name="Chaudhuri R.R."/>
            <person name="La Ragione R."/>
            <person name="Hildebrand F."/>
            <person name="Pallen M.J."/>
        </authorList>
    </citation>
    <scope>NUCLEOTIDE SEQUENCE</scope>
    <source>
        <strain evidence="3">CHK195-12923</strain>
    </source>
</reference>